<keyword evidence="6 8" id="KW-1133">Transmembrane helix</keyword>
<keyword evidence="11" id="KW-1185">Reference proteome</keyword>
<name>A0A1W2DTY2_9BACT</name>
<reference evidence="10 11" key="1">
    <citation type="submission" date="2017-04" db="EMBL/GenBank/DDBJ databases">
        <authorList>
            <person name="Afonso C.L."/>
            <person name="Miller P.J."/>
            <person name="Scott M.A."/>
            <person name="Spackman E."/>
            <person name="Goraichik I."/>
            <person name="Dimitrov K.M."/>
            <person name="Suarez D.L."/>
            <person name="Swayne D.E."/>
        </authorList>
    </citation>
    <scope>NUCLEOTIDE SEQUENCE [LARGE SCALE GENOMIC DNA]</scope>
    <source>
        <strain evidence="10 11">DSM 3385</strain>
    </source>
</reference>
<dbReference type="InterPro" id="IPR002610">
    <property type="entry name" value="Peptidase_S54_rhomboid-like"/>
</dbReference>
<feature type="transmembrane region" description="Helical" evidence="8">
    <location>
        <begin position="12"/>
        <end position="29"/>
    </location>
</feature>
<dbReference type="Proteomes" id="UP000192418">
    <property type="component" value="Unassembled WGS sequence"/>
</dbReference>
<dbReference type="RefSeq" id="WP_084070969.1">
    <property type="nucleotide sequence ID" value="NZ_FWXY01000020.1"/>
</dbReference>
<dbReference type="Gene3D" id="1.20.1540.10">
    <property type="entry name" value="Rhomboid-like"/>
    <property type="match status" value="1"/>
</dbReference>
<keyword evidence="4" id="KW-0378">Hydrolase</keyword>
<dbReference type="AlphaFoldDB" id="A0A1W2DTY2"/>
<dbReference type="GO" id="GO:0006508">
    <property type="term" value="P:proteolysis"/>
    <property type="evidence" value="ECO:0007669"/>
    <property type="project" value="UniProtKB-KW"/>
</dbReference>
<feature type="transmembrane region" description="Helical" evidence="8">
    <location>
        <begin position="129"/>
        <end position="147"/>
    </location>
</feature>
<dbReference type="PANTHER" id="PTHR22936">
    <property type="entry name" value="RHOMBOID-RELATED"/>
    <property type="match status" value="1"/>
</dbReference>
<evidence type="ECO:0000259" key="9">
    <source>
        <dbReference type="Pfam" id="PF01694"/>
    </source>
</evidence>
<feature type="domain" description="Peptidase S54 rhomboid" evidence="9">
    <location>
        <begin position="66"/>
        <end position="200"/>
    </location>
</feature>
<evidence type="ECO:0000256" key="1">
    <source>
        <dbReference type="ARBA" id="ARBA00004141"/>
    </source>
</evidence>
<proteinExistence type="predicted"/>
<keyword evidence="5" id="KW-0720">Serine protease</keyword>
<evidence type="ECO:0000256" key="4">
    <source>
        <dbReference type="ARBA" id="ARBA00022801"/>
    </source>
</evidence>
<keyword evidence="3 8" id="KW-0812">Transmembrane</keyword>
<feature type="transmembrane region" description="Helical" evidence="8">
    <location>
        <begin position="41"/>
        <end position="62"/>
    </location>
</feature>
<dbReference type="OrthoDB" id="9813074at2"/>
<dbReference type="PANTHER" id="PTHR22936:SF69">
    <property type="entry name" value="RHOMBOID-LIKE PROTEIN"/>
    <property type="match status" value="1"/>
</dbReference>
<accession>A0A1W2DTY2</accession>
<feature type="transmembrane region" description="Helical" evidence="8">
    <location>
        <begin position="159"/>
        <end position="177"/>
    </location>
</feature>
<feature type="transmembrane region" description="Helical" evidence="8">
    <location>
        <begin position="183"/>
        <end position="201"/>
    </location>
</feature>
<evidence type="ECO:0000256" key="6">
    <source>
        <dbReference type="ARBA" id="ARBA00022989"/>
    </source>
</evidence>
<gene>
    <name evidence="10" type="ORF">SAMN02746065_12064</name>
</gene>
<keyword evidence="2 10" id="KW-0645">Protease</keyword>
<evidence type="ECO:0000256" key="2">
    <source>
        <dbReference type="ARBA" id="ARBA00022670"/>
    </source>
</evidence>
<dbReference type="EMBL" id="FWXY01000020">
    <property type="protein sequence ID" value="SMD00900.1"/>
    <property type="molecule type" value="Genomic_DNA"/>
</dbReference>
<dbReference type="GO" id="GO:0004252">
    <property type="term" value="F:serine-type endopeptidase activity"/>
    <property type="evidence" value="ECO:0007669"/>
    <property type="project" value="InterPro"/>
</dbReference>
<protein>
    <submittedName>
        <fullName evidence="10">Rhomboid protease GluP</fullName>
    </submittedName>
</protein>
<evidence type="ECO:0000256" key="5">
    <source>
        <dbReference type="ARBA" id="ARBA00022825"/>
    </source>
</evidence>
<comment type="subcellular location">
    <subcellularLocation>
        <location evidence="1">Membrane</location>
        <topology evidence="1">Multi-pass membrane protein</topology>
    </subcellularLocation>
</comment>
<organism evidence="10 11">
    <name type="scientific">Desulfocicer vacuolatum DSM 3385</name>
    <dbReference type="NCBI Taxonomy" id="1121400"/>
    <lineage>
        <taxon>Bacteria</taxon>
        <taxon>Pseudomonadati</taxon>
        <taxon>Thermodesulfobacteriota</taxon>
        <taxon>Desulfobacteria</taxon>
        <taxon>Desulfobacterales</taxon>
        <taxon>Desulfobacteraceae</taxon>
        <taxon>Desulfocicer</taxon>
    </lineage>
</organism>
<evidence type="ECO:0000256" key="7">
    <source>
        <dbReference type="ARBA" id="ARBA00023136"/>
    </source>
</evidence>
<dbReference type="Pfam" id="PF01694">
    <property type="entry name" value="Rhomboid"/>
    <property type="match status" value="1"/>
</dbReference>
<dbReference type="GO" id="GO:0016020">
    <property type="term" value="C:membrane"/>
    <property type="evidence" value="ECO:0007669"/>
    <property type="project" value="UniProtKB-SubCell"/>
</dbReference>
<evidence type="ECO:0000256" key="8">
    <source>
        <dbReference type="SAM" id="Phobius"/>
    </source>
</evidence>
<evidence type="ECO:0000256" key="3">
    <source>
        <dbReference type="ARBA" id="ARBA00022692"/>
    </source>
</evidence>
<dbReference type="InterPro" id="IPR022764">
    <property type="entry name" value="Peptidase_S54_rhomboid_dom"/>
</dbReference>
<feature type="transmembrane region" description="Helical" evidence="8">
    <location>
        <begin position="213"/>
        <end position="237"/>
    </location>
</feature>
<dbReference type="SUPFAM" id="SSF144091">
    <property type="entry name" value="Rhomboid-like"/>
    <property type="match status" value="1"/>
</dbReference>
<feature type="transmembrane region" description="Helical" evidence="8">
    <location>
        <begin position="107"/>
        <end position="123"/>
    </location>
</feature>
<feature type="transmembrane region" description="Helical" evidence="8">
    <location>
        <begin position="68"/>
        <end position="86"/>
    </location>
</feature>
<dbReference type="InterPro" id="IPR035952">
    <property type="entry name" value="Rhomboid-like_sf"/>
</dbReference>
<evidence type="ECO:0000313" key="11">
    <source>
        <dbReference type="Proteomes" id="UP000192418"/>
    </source>
</evidence>
<keyword evidence="7 8" id="KW-0472">Membrane</keyword>
<sequence length="238" mass="25974">MRFPSPTSHQLIRAIIGLNGLMFLATLVVSGRYTNFSINPFTALSPSTNTLIFMGATGTVPIDHYREWWSLITASWLHGSLLHIIFNMTALVQIGHLVMETYGHHRMFIIYTVSGIAGFYLSYVAGVSVTIGASASICGLIGATLYYGKTRGGIFGQAVYKQTMGWVFSLIIFGFAIPGINNWGHGGGLIAGIGLGWLLGYHETKKEAGWHYLVSMGLMGMTILLLLWVIVFAIHLAL</sequence>
<evidence type="ECO:0000313" key="10">
    <source>
        <dbReference type="EMBL" id="SMD00900.1"/>
    </source>
</evidence>
<dbReference type="STRING" id="1121400.SAMN02746065_12064"/>